<sequence length="89" mass="10143">MAKKRGRNAAPEGTAQSAQDKPATLKDLLRPDIVAQLKEQATALKAEEAQRKEDARREAEQARAAEQKRLDNDFDFLLNNSSMDWRKYK</sequence>
<dbReference type="EMBL" id="QYZD01000007">
    <property type="protein sequence ID" value="RJG24317.1"/>
    <property type="molecule type" value="Genomic_DNA"/>
</dbReference>
<accession>A0A3A3GIC9</accession>
<dbReference type="InterPro" id="IPR024980">
    <property type="entry name" value="DUF3886"/>
</dbReference>
<evidence type="ECO:0000256" key="1">
    <source>
        <dbReference type="SAM" id="MobiDB-lite"/>
    </source>
</evidence>
<proteinExistence type="predicted"/>
<dbReference type="Pfam" id="PF13025">
    <property type="entry name" value="DUF3886"/>
    <property type="match status" value="1"/>
</dbReference>
<evidence type="ECO:0000313" key="3">
    <source>
        <dbReference type="Proteomes" id="UP000266177"/>
    </source>
</evidence>
<dbReference type="AlphaFoldDB" id="A0A3A3GIC9"/>
<protein>
    <submittedName>
        <fullName evidence="2">DUF3886 domain-containing protein</fullName>
    </submittedName>
</protein>
<reference evidence="2 3" key="1">
    <citation type="submission" date="2018-09" db="EMBL/GenBank/DDBJ databases">
        <title>Paenibacillus SK2017-BO5.</title>
        <authorList>
            <person name="Piskunova J.V."/>
            <person name="Dubiley S.A."/>
            <person name="Severinov K.V."/>
        </authorList>
    </citation>
    <scope>NUCLEOTIDE SEQUENCE [LARGE SCALE GENOMIC DNA]</scope>
    <source>
        <strain evidence="2 3">BO5</strain>
    </source>
</reference>
<evidence type="ECO:0000313" key="2">
    <source>
        <dbReference type="EMBL" id="RJG24317.1"/>
    </source>
</evidence>
<gene>
    <name evidence="2" type="ORF">DQX05_10705</name>
</gene>
<dbReference type="Proteomes" id="UP000266177">
    <property type="component" value="Unassembled WGS sequence"/>
</dbReference>
<feature type="region of interest" description="Disordered" evidence="1">
    <location>
        <begin position="1"/>
        <end position="27"/>
    </location>
</feature>
<dbReference type="RefSeq" id="WP_119793376.1">
    <property type="nucleotide sequence ID" value="NZ_QYZD01000007.1"/>
</dbReference>
<comment type="caution">
    <text evidence="2">The sequence shown here is derived from an EMBL/GenBank/DDBJ whole genome shotgun (WGS) entry which is preliminary data.</text>
</comment>
<organism evidence="2 3">
    <name type="scientific">Paenibacillus thiaminolyticus</name>
    <name type="common">Bacillus thiaminolyticus</name>
    <dbReference type="NCBI Taxonomy" id="49283"/>
    <lineage>
        <taxon>Bacteria</taxon>
        <taxon>Bacillati</taxon>
        <taxon>Bacillota</taxon>
        <taxon>Bacilli</taxon>
        <taxon>Bacillales</taxon>
        <taxon>Paenibacillaceae</taxon>
        <taxon>Paenibacillus</taxon>
    </lineage>
</organism>
<dbReference type="OrthoDB" id="2679911at2"/>
<feature type="region of interest" description="Disordered" evidence="1">
    <location>
        <begin position="45"/>
        <end position="66"/>
    </location>
</feature>
<name>A0A3A3GIC9_PANTH</name>